<evidence type="ECO:0000313" key="3">
    <source>
        <dbReference type="Proteomes" id="UP000238348"/>
    </source>
</evidence>
<protein>
    <recommendedName>
        <fullName evidence="4">Secreted protein</fullName>
    </recommendedName>
</protein>
<feature type="signal peptide" evidence="1">
    <location>
        <begin position="1"/>
        <end position="29"/>
    </location>
</feature>
<keyword evidence="1" id="KW-0732">Signal</keyword>
<evidence type="ECO:0000256" key="1">
    <source>
        <dbReference type="SAM" id="SignalP"/>
    </source>
</evidence>
<feature type="chain" id="PRO_5014972871" description="Secreted protein" evidence="1">
    <location>
        <begin position="30"/>
        <end position="283"/>
    </location>
</feature>
<reference evidence="2 3" key="1">
    <citation type="submission" date="2015-09" db="EMBL/GenBank/DDBJ databases">
        <title>Sorangium comparison.</title>
        <authorList>
            <person name="Zaburannyi N."/>
            <person name="Bunk B."/>
            <person name="Overmann J."/>
            <person name="Mueller R."/>
        </authorList>
    </citation>
    <scope>NUCLEOTIDE SEQUENCE [LARGE SCALE GENOMIC DNA]</scope>
    <source>
        <strain evidence="2 3">So ce26</strain>
    </source>
</reference>
<dbReference type="EMBL" id="CP012673">
    <property type="protein sequence ID" value="AUX45000.1"/>
    <property type="molecule type" value="Genomic_DNA"/>
</dbReference>
<evidence type="ECO:0008006" key="4">
    <source>
        <dbReference type="Google" id="ProtNLM"/>
    </source>
</evidence>
<evidence type="ECO:0000313" key="2">
    <source>
        <dbReference type="EMBL" id="AUX45000.1"/>
    </source>
</evidence>
<dbReference type="RefSeq" id="WP_159397503.1">
    <property type="nucleotide sequence ID" value="NZ_CP012673.1"/>
</dbReference>
<dbReference type="Proteomes" id="UP000238348">
    <property type="component" value="Chromosome"/>
</dbReference>
<sequence length="283" mass="29852">MRRRRGAAAAGIWFGAGLCALWLAGPAAGCGGNVAVDRPPAEEEPAEEVPAGEACAGTSDRVDIRLQLPDGTVHGCMPETGASLDPGITQFVRRGTVAVHQDDLFFIDECPPSMADACVASATVLRVSGPGLAPRLPLGTIVDVALRVDSDEEGCGAQLMITNVPEWEGRKSAGGTAPTLLLAAADGLINELSGSPFAVAVSPECMIDPEDPARGSVFALQFFDVANPADQGIKVRQGEWAEWRPGSSTIEPTWRIRNVRSFIGEPSQFGRSWAYWVEPALDD</sequence>
<dbReference type="AlphaFoldDB" id="A0A2L0F0D3"/>
<accession>A0A2L0F0D3</accession>
<gene>
    <name evidence="2" type="ORF">SOCE26_064790</name>
</gene>
<organism evidence="2 3">
    <name type="scientific">Sorangium cellulosum</name>
    <name type="common">Polyangium cellulosum</name>
    <dbReference type="NCBI Taxonomy" id="56"/>
    <lineage>
        <taxon>Bacteria</taxon>
        <taxon>Pseudomonadati</taxon>
        <taxon>Myxococcota</taxon>
        <taxon>Polyangia</taxon>
        <taxon>Polyangiales</taxon>
        <taxon>Polyangiaceae</taxon>
        <taxon>Sorangium</taxon>
    </lineage>
</organism>
<name>A0A2L0F0D3_SORCE</name>
<proteinExistence type="predicted"/>